<evidence type="ECO:0000256" key="1">
    <source>
        <dbReference type="ARBA" id="ARBA00004123"/>
    </source>
</evidence>
<name>A0AAD9MHN7_PROWI</name>
<dbReference type="Gene3D" id="3.90.1030.20">
    <property type="entry name" value="DNA polymerase delta, p66 (Cdc27) subunit, wHTH domain"/>
    <property type="match status" value="1"/>
</dbReference>
<dbReference type="GO" id="GO:0006297">
    <property type="term" value="P:nucleotide-excision repair, DNA gap filling"/>
    <property type="evidence" value="ECO:0007669"/>
    <property type="project" value="TreeGrafter"/>
</dbReference>
<evidence type="ECO:0000256" key="3">
    <source>
        <dbReference type="ARBA" id="ARBA00022705"/>
    </source>
</evidence>
<keyword evidence="7" id="KW-1185">Reference proteome</keyword>
<reference evidence="6" key="1">
    <citation type="submission" date="2021-01" db="EMBL/GenBank/DDBJ databases">
        <authorList>
            <person name="Eckstrom K.M.E."/>
        </authorList>
    </citation>
    <scope>NUCLEOTIDE SEQUENCE</scope>
    <source>
        <strain evidence="6">UVCC 0001</strain>
    </source>
</reference>
<feature type="region of interest" description="Disordered" evidence="5">
    <location>
        <begin position="158"/>
        <end position="238"/>
    </location>
</feature>
<comment type="subcellular location">
    <subcellularLocation>
        <location evidence="1">Nucleus</location>
    </subcellularLocation>
</comment>
<dbReference type="GO" id="GO:0043625">
    <property type="term" value="C:delta DNA polymerase complex"/>
    <property type="evidence" value="ECO:0007669"/>
    <property type="project" value="InterPro"/>
</dbReference>
<accession>A0AAD9MHN7</accession>
<dbReference type="PANTHER" id="PTHR17598:SF13">
    <property type="entry name" value="DNA POLYMERASE DELTA SUBUNIT 3"/>
    <property type="match status" value="1"/>
</dbReference>
<dbReference type="GO" id="GO:0003887">
    <property type="term" value="F:DNA-directed DNA polymerase activity"/>
    <property type="evidence" value="ECO:0007669"/>
    <property type="project" value="TreeGrafter"/>
</dbReference>
<evidence type="ECO:0000256" key="2">
    <source>
        <dbReference type="ARBA" id="ARBA00017589"/>
    </source>
</evidence>
<evidence type="ECO:0000313" key="6">
    <source>
        <dbReference type="EMBL" id="KAK2078854.1"/>
    </source>
</evidence>
<feature type="region of interest" description="Disordered" evidence="5">
    <location>
        <begin position="295"/>
        <end position="354"/>
    </location>
</feature>
<evidence type="ECO:0000256" key="5">
    <source>
        <dbReference type="SAM" id="MobiDB-lite"/>
    </source>
</evidence>
<dbReference type="InterPro" id="IPR019038">
    <property type="entry name" value="POLD3"/>
</dbReference>
<evidence type="ECO:0000256" key="4">
    <source>
        <dbReference type="ARBA" id="ARBA00023242"/>
    </source>
</evidence>
<feature type="compositionally biased region" description="Low complexity" evidence="5">
    <location>
        <begin position="302"/>
        <end position="334"/>
    </location>
</feature>
<comment type="caution">
    <text evidence="6">The sequence shown here is derived from an EMBL/GenBank/DDBJ whole genome shotgun (WGS) entry which is preliminary data.</text>
</comment>
<dbReference type="Pfam" id="PF09507">
    <property type="entry name" value="CDC27"/>
    <property type="match status" value="2"/>
</dbReference>
<keyword evidence="4" id="KW-0539">Nucleus</keyword>
<organism evidence="6 7">
    <name type="scientific">Prototheca wickerhamii</name>
    <dbReference type="NCBI Taxonomy" id="3111"/>
    <lineage>
        <taxon>Eukaryota</taxon>
        <taxon>Viridiplantae</taxon>
        <taxon>Chlorophyta</taxon>
        <taxon>core chlorophytes</taxon>
        <taxon>Trebouxiophyceae</taxon>
        <taxon>Chlorellales</taxon>
        <taxon>Chlorellaceae</taxon>
        <taxon>Prototheca</taxon>
    </lineage>
</organism>
<protein>
    <recommendedName>
        <fullName evidence="2">DNA polymerase delta subunit 3</fullName>
    </recommendedName>
</protein>
<dbReference type="Proteomes" id="UP001255856">
    <property type="component" value="Unassembled WGS sequence"/>
</dbReference>
<keyword evidence="3" id="KW-0235">DNA replication</keyword>
<dbReference type="PANTHER" id="PTHR17598">
    <property type="entry name" value="DNA POLYMERASE DELTA SUBUNIT 3"/>
    <property type="match status" value="1"/>
</dbReference>
<dbReference type="GO" id="GO:1904161">
    <property type="term" value="P:DNA synthesis involved in UV-damage excision repair"/>
    <property type="evidence" value="ECO:0007669"/>
    <property type="project" value="TreeGrafter"/>
</dbReference>
<feature type="compositionally biased region" description="Basic and acidic residues" evidence="5">
    <location>
        <begin position="181"/>
        <end position="208"/>
    </location>
</feature>
<dbReference type="InterPro" id="IPR041913">
    <property type="entry name" value="POLD3_sf"/>
</dbReference>
<gene>
    <name evidence="6" type="ORF">QBZ16_003694</name>
</gene>
<proteinExistence type="predicted"/>
<dbReference type="AlphaFoldDB" id="A0AAD9MHN7"/>
<dbReference type="EMBL" id="JASFZW010000004">
    <property type="protein sequence ID" value="KAK2078854.1"/>
    <property type="molecule type" value="Genomic_DNA"/>
</dbReference>
<dbReference type="GO" id="GO:0006271">
    <property type="term" value="P:DNA strand elongation involved in DNA replication"/>
    <property type="evidence" value="ECO:0007669"/>
    <property type="project" value="TreeGrafter"/>
</dbReference>
<evidence type="ECO:0000313" key="7">
    <source>
        <dbReference type="Proteomes" id="UP001255856"/>
    </source>
</evidence>
<sequence length="354" mass="37657">MKNRDPVTYQSLAREAGLPYDLAKALLFEFFTQHKAKLHATFLLSGWTKDGDAPRHRVSVVRGDELEGAKALFNPITSMHLYSLGPAANQVGKDAALLKQVPPNFMSLQSDPNSKFPGYPQNAANLANLQYEQSAALFADSTGKYAELQRLSAVQAPGLKVGGHRPTSAAAVAAPAAESKPMPKAEPTKQEPKKQEPLKQEPKQESTKAEPAPPLPPPASAAAAKPTQTKKKPATKTTIRLQCEIKGLFAFGFCRMPRAMTPQKPPKTQRSGARGVKRVMKTYYNDAGEEVTEMVEEECAAGEETAAAPAPAPAASKGSSPARPPTGSGAAAKSGAKKSKPAGQRNIMSFFGAK</sequence>